<dbReference type="CDD" id="cd12148">
    <property type="entry name" value="fungal_TF_MHR"/>
    <property type="match status" value="1"/>
</dbReference>
<organism evidence="8 9">
    <name type="scientific">Colletotrichum zoysiae</name>
    <dbReference type="NCBI Taxonomy" id="1216348"/>
    <lineage>
        <taxon>Eukaryota</taxon>
        <taxon>Fungi</taxon>
        <taxon>Dikarya</taxon>
        <taxon>Ascomycota</taxon>
        <taxon>Pezizomycotina</taxon>
        <taxon>Sordariomycetes</taxon>
        <taxon>Hypocreomycetidae</taxon>
        <taxon>Glomerellales</taxon>
        <taxon>Glomerellaceae</taxon>
        <taxon>Colletotrichum</taxon>
        <taxon>Colletotrichum graminicola species complex</taxon>
    </lineage>
</organism>
<comment type="subcellular location">
    <subcellularLocation>
        <location evidence="1">Nucleus</location>
    </subcellularLocation>
</comment>
<feature type="region of interest" description="Disordered" evidence="6">
    <location>
        <begin position="16"/>
        <end position="60"/>
    </location>
</feature>
<dbReference type="GO" id="GO:0045944">
    <property type="term" value="P:positive regulation of transcription by RNA polymerase II"/>
    <property type="evidence" value="ECO:0007669"/>
    <property type="project" value="TreeGrafter"/>
</dbReference>
<keyword evidence="2" id="KW-0805">Transcription regulation</keyword>
<accession>A0AAD9H7P6</accession>
<comment type="caution">
    <text evidence="8">The sequence shown here is derived from an EMBL/GenBank/DDBJ whole genome shotgun (WGS) entry which is preliminary data.</text>
</comment>
<dbReference type="Pfam" id="PF04082">
    <property type="entry name" value="Fungal_trans"/>
    <property type="match status" value="1"/>
</dbReference>
<dbReference type="InterPro" id="IPR051711">
    <property type="entry name" value="Stress_Response_Reg"/>
</dbReference>
<evidence type="ECO:0000256" key="6">
    <source>
        <dbReference type="SAM" id="MobiDB-lite"/>
    </source>
</evidence>
<dbReference type="Proteomes" id="UP001232148">
    <property type="component" value="Unassembled WGS sequence"/>
</dbReference>
<keyword evidence="4" id="KW-0804">Transcription</keyword>
<feature type="domain" description="Xylanolytic transcriptional activator regulatory" evidence="7">
    <location>
        <begin position="324"/>
        <end position="398"/>
    </location>
</feature>
<feature type="region of interest" description="Disordered" evidence="6">
    <location>
        <begin position="507"/>
        <end position="526"/>
    </location>
</feature>
<sequence length="721" mass="78695">MLPCLSHRWQHATRSAAGVPWRTRRCRRSSRPPAADATRERSSVRATSPVETAGRPERVPIARTRAATGRSSYIDGLLDEIRRLKGQIARHASCPACRRDEGAARGGRAGNGAATPLSGRDNDDDDDDDDEEAAAAAASAALEVKPWFIDANVFRTPILIGEVADAAFSTRIRQVISDPLSPQPRHMLRVNYAPDAELMSLVKSDIAWPTPSRSRFLVEVALRYVSRRHHVVRRSLVMENLEQSIHNPSWGDLVLRSRLWALFAIGELYSTRSIPSEKEFPGMAYFARASRILGVLDERPGTDSIEIMLLLSFYSLALNRRHSAFVMSGTAMRMAIVTGLHLNVPEPQLRDPGLREHRKRLFWTAYVFDRVWASKLGHPTAIQDGDIGIDLPSEPPVAGRRPSGGDFGDAAYHVASLRLAALVTKTVRSIYGQRGRGDAALPTRVQQALKDLRSWAEDLPSHLQIDNAGGTGPTSVSLHLSFNQCAILATRPILLHILRTKVNAWPSGSPATTETHQQHQQQHQHQRVPASAVTLSEACVRCARHSVRLLTDSWIDGSFATFDCSYTQCLFSALTVLAASSLLLLLDGPGGGGDGDDGEAFEESARFLSQLGDAGNFAAREYRHHADVLRAEIEAFRARRTGPGPPEAAVAAAATAAALPAAHATTATTAAGMALTEPSLEELLAQPVPDLQFLEASFYDDLQGLCWPDFSAENWDTWAST</sequence>
<proteinExistence type="predicted"/>
<gene>
    <name evidence="8" type="ORF">LX32DRAFT_173903</name>
</gene>
<keyword evidence="5" id="KW-0539">Nucleus</keyword>
<evidence type="ECO:0000259" key="7">
    <source>
        <dbReference type="SMART" id="SM00906"/>
    </source>
</evidence>
<dbReference type="InterPro" id="IPR007219">
    <property type="entry name" value="XnlR_reg_dom"/>
</dbReference>
<evidence type="ECO:0000256" key="2">
    <source>
        <dbReference type="ARBA" id="ARBA00023015"/>
    </source>
</evidence>
<dbReference type="AlphaFoldDB" id="A0AAD9H7P6"/>
<dbReference type="PANTHER" id="PTHR47540">
    <property type="entry name" value="THIAMINE REPRESSIBLE GENES REGULATORY PROTEIN THI5"/>
    <property type="match status" value="1"/>
</dbReference>
<dbReference type="GO" id="GO:0008270">
    <property type="term" value="F:zinc ion binding"/>
    <property type="evidence" value="ECO:0007669"/>
    <property type="project" value="InterPro"/>
</dbReference>
<dbReference type="EMBL" id="MU843020">
    <property type="protein sequence ID" value="KAK2022924.1"/>
    <property type="molecule type" value="Genomic_DNA"/>
</dbReference>
<protein>
    <recommendedName>
        <fullName evidence="7">Xylanolytic transcriptional activator regulatory domain-containing protein</fullName>
    </recommendedName>
</protein>
<evidence type="ECO:0000256" key="4">
    <source>
        <dbReference type="ARBA" id="ARBA00023163"/>
    </source>
</evidence>
<dbReference type="PANTHER" id="PTHR47540:SF6">
    <property type="entry name" value="ZN(II)2CYS6 TRANSCRIPTION FACTOR (EUROFUNG)"/>
    <property type="match status" value="1"/>
</dbReference>
<evidence type="ECO:0000256" key="1">
    <source>
        <dbReference type="ARBA" id="ARBA00004123"/>
    </source>
</evidence>
<evidence type="ECO:0000313" key="8">
    <source>
        <dbReference type="EMBL" id="KAK2022924.1"/>
    </source>
</evidence>
<keyword evidence="3" id="KW-0238">DNA-binding</keyword>
<dbReference type="GO" id="GO:0043565">
    <property type="term" value="F:sequence-specific DNA binding"/>
    <property type="evidence" value="ECO:0007669"/>
    <property type="project" value="TreeGrafter"/>
</dbReference>
<reference evidence="8" key="1">
    <citation type="submission" date="2021-06" db="EMBL/GenBank/DDBJ databases">
        <title>Comparative genomics, transcriptomics and evolutionary studies reveal genomic signatures of adaptation to plant cell wall in hemibiotrophic fungi.</title>
        <authorList>
            <consortium name="DOE Joint Genome Institute"/>
            <person name="Baroncelli R."/>
            <person name="Diaz J.F."/>
            <person name="Benocci T."/>
            <person name="Peng M."/>
            <person name="Battaglia E."/>
            <person name="Haridas S."/>
            <person name="Andreopoulos W."/>
            <person name="Labutti K."/>
            <person name="Pangilinan J."/>
            <person name="Floch G.L."/>
            <person name="Makela M.R."/>
            <person name="Henrissat B."/>
            <person name="Grigoriev I.V."/>
            <person name="Crouch J.A."/>
            <person name="De Vries R.P."/>
            <person name="Sukno S.A."/>
            <person name="Thon M.R."/>
        </authorList>
    </citation>
    <scope>NUCLEOTIDE SEQUENCE</scope>
    <source>
        <strain evidence="8">MAFF235873</strain>
    </source>
</reference>
<feature type="compositionally biased region" description="Acidic residues" evidence="6">
    <location>
        <begin position="122"/>
        <end position="133"/>
    </location>
</feature>
<keyword evidence="9" id="KW-1185">Reference proteome</keyword>
<evidence type="ECO:0000256" key="3">
    <source>
        <dbReference type="ARBA" id="ARBA00023125"/>
    </source>
</evidence>
<evidence type="ECO:0000256" key="5">
    <source>
        <dbReference type="ARBA" id="ARBA00023242"/>
    </source>
</evidence>
<dbReference type="SMART" id="SM00906">
    <property type="entry name" value="Fungal_trans"/>
    <property type="match status" value="1"/>
</dbReference>
<evidence type="ECO:0000313" key="9">
    <source>
        <dbReference type="Proteomes" id="UP001232148"/>
    </source>
</evidence>
<feature type="region of interest" description="Disordered" evidence="6">
    <location>
        <begin position="95"/>
        <end position="136"/>
    </location>
</feature>
<dbReference type="GO" id="GO:0006351">
    <property type="term" value="P:DNA-templated transcription"/>
    <property type="evidence" value="ECO:0007669"/>
    <property type="project" value="InterPro"/>
</dbReference>
<name>A0AAD9H7P6_9PEZI</name>
<dbReference type="GO" id="GO:0005634">
    <property type="term" value="C:nucleus"/>
    <property type="evidence" value="ECO:0007669"/>
    <property type="project" value="UniProtKB-SubCell"/>
</dbReference>